<dbReference type="PANTHER" id="PTHR48085">
    <property type="entry name" value="CADMIUM/ZINC-TRANSPORTING ATPASE HMA2-RELATED"/>
    <property type="match status" value="1"/>
</dbReference>
<dbReference type="Gene3D" id="2.70.150.10">
    <property type="entry name" value="Calcium-transporting ATPase, cytoplasmic transduction domain A"/>
    <property type="match status" value="1"/>
</dbReference>
<dbReference type="AlphaFoldDB" id="A0A895Y9X5"/>
<dbReference type="GO" id="GO:0005886">
    <property type="term" value="C:plasma membrane"/>
    <property type="evidence" value="ECO:0007669"/>
    <property type="project" value="UniProtKB-SubCell"/>
</dbReference>
<dbReference type="GO" id="GO:0015086">
    <property type="term" value="F:cadmium ion transmembrane transporter activity"/>
    <property type="evidence" value="ECO:0007669"/>
    <property type="project" value="TreeGrafter"/>
</dbReference>
<feature type="transmembrane region" description="Helical" evidence="6">
    <location>
        <begin position="70"/>
        <end position="98"/>
    </location>
</feature>
<dbReference type="SUPFAM" id="SSF81665">
    <property type="entry name" value="Calcium ATPase, transmembrane domain M"/>
    <property type="match status" value="1"/>
</dbReference>
<feature type="transmembrane region" description="Helical" evidence="6">
    <location>
        <begin position="12"/>
        <end position="33"/>
    </location>
</feature>
<keyword evidence="6" id="KW-0067">ATP-binding</keyword>
<evidence type="ECO:0000256" key="5">
    <source>
        <dbReference type="ARBA" id="ARBA00023136"/>
    </source>
</evidence>
<dbReference type="PANTHER" id="PTHR48085:SF5">
    <property type="entry name" value="CADMIUM_ZINC-TRANSPORTING ATPASE HMA4-RELATED"/>
    <property type="match status" value="1"/>
</dbReference>
<evidence type="ECO:0000313" key="9">
    <source>
        <dbReference type="Proteomes" id="UP000662857"/>
    </source>
</evidence>
<dbReference type="InterPro" id="IPR059000">
    <property type="entry name" value="ATPase_P-type_domA"/>
</dbReference>
<evidence type="ECO:0000259" key="7">
    <source>
        <dbReference type="Pfam" id="PF00122"/>
    </source>
</evidence>
<keyword evidence="9" id="KW-1185">Reference proteome</keyword>
<evidence type="ECO:0000256" key="4">
    <source>
        <dbReference type="ARBA" id="ARBA00022989"/>
    </source>
</evidence>
<comment type="subcellular location">
    <subcellularLocation>
        <location evidence="1">Cell membrane</location>
        <topology evidence="1">Multi-pass membrane protein</topology>
    </subcellularLocation>
</comment>
<keyword evidence="6" id="KW-0547">Nucleotide-binding</keyword>
<dbReference type="RefSeq" id="WP_239675123.1">
    <property type="nucleotide sequence ID" value="NZ_CP070499.1"/>
</dbReference>
<feature type="transmembrane region" description="Helical" evidence="6">
    <location>
        <begin position="235"/>
        <end position="254"/>
    </location>
</feature>
<dbReference type="InterPro" id="IPR018303">
    <property type="entry name" value="ATPase_P-typ_P_site"/>
</dbReference>
<name>A0A895Y9X5_9ACTN</name>
<reference evidence="8" key="1">
    <citation type="submission" date="2021-02" db="EMBL/GenBank/DDBJ databases">
        <title>Natrosporangium hydrolyticum gen. nov., sp. nov, a haloalkaliphilic actinobacterium from a soda solonchak soil.</title>
        <authorList>
            <person name="Sorokin D.Y."/>
            <person name="Khijniak T.V."/>
            <person name="Zakharycheva A.P."/>
            <person name="Boueva O.V."/>
            <person name="Ariskina E.V."/>
            <person name="Hahnke R.L."/>
            <person name="Bunk B."/>
            <person name="Sproer C."/>
            <person name="Schumann P."/>
            <person name="Evtushenko L.I."/>
            <person name="Kublanov I.V."/>
        </authorList>
    </citation>
    <scope>NUCLEOTIDE SEQUENCE</scope>
    <source>
        <strain evidence="8">DSM 106523</strain>
    </source>
</reference>
<proteinExistence type="inferred from homology"/>
<evidence type="ECO:0000256" key="1">
    <source>
        <dbReference type="ARBA" id="ARBA00004651"/>
    </source>
</evidence>
<organism evidence="8 9">
    <name type="scientific">Natronosporangium hydrolyticum</name>
    <dbReference type="NCBI Taxonomy" id="2811111"/>
    <lineage>
        <taxon>Bacteria</taxon>
        <taxon>Bacillati</taxon>
        <taxon>Actinomycetota</taxon>
        <taxon>Actinomycetes</taxon>
        <taxon>Micromonosporales</taxon>
        <taxon>Micromonosporaceae</taxon>
        <taxon>Natronosporangium</taxon>
    </lineage>
</organism>
<dbReference type="EMBL" id="CP070499">
    <property type="protein sequence ID" value="QSB13062.1"/>
    <property type="molecule type" value="Genomic_DNA"/>
</dbReference>
<evidence type="ECO:0000256" key="3">
    <source>
        <dbReference type="ARBA" id="ARBA00022692"/>
    </source>
</evidence>
<dbReference type="InterPro" id="IPR027256">
    <property type="entry name" value="P-typ_ATPase_IB"/>
</dbReference>
<evidence type="ECO:0000256" key="2">
    <source>
        <dbReference type="ARBA" id="ARBA00006024"/>
    </source>
</evidence>
<dbReference type="Pfam" id="PF00702">
    <property type="entry name" value="Hydrolase"/>
    <property type="match status" value="1"/>
</dbReference>
<dbReference type="Proteomes" id="UP000662857">
    <property type="component" value="Chromosome"/>
</dbReference>
<dbReference type="InterPro" id="IPR023214">
    <property type="entry name" value="HAD_sf"/>
</dbReference>
<dbReference type="GO" id="GO:0005524">
    <property type="term" value="F:ATP binding"/>
    <property type="evidence" value="ECO:0007669"/>
    <property type="project" value="UniProtKB-UniRule"/>
</dbReference>
<dbReference type="InterPro" id="IPR023298">
    <property type="entry name" value="ATPase_P-typ_TM_dom_sf"/>
</dbReference>
<keyword evidence="3 6" id="KW-0812">Transmembrane</keyword>
<dbReference type="PRINTS" id="PR00119">
    <property type="entry name" value="CATATPASE"/>
</dbReference>
<dbReference type="NCBIfam" id="TIGR01525">
    <property type="entry name" value="ATPase-IB_hvy"/>
    <property type="match status" value="1"/>
</dbReference>
<keyword evidence="6" id="KW-1003">Cell membrane</keyword>
<protein>
    <submittedName>
        <fullName evidence="8">Heavy metal translocating P-type ATPase</fullName>
    </submittedName>
</protein>
<evidence type="ECO:0000313" key="8">
    <source>
        <dbReference type="EMBL" id="QSB13062.1"/>
    </source>
</evidence>
<dbReference type="GO" id="GO:0019829">
    <property type="term" value="F:ATPase-coupled monoatomic cation transmembrane transporter activity"/>
    <property type="evidence" value="ECO:0007669"/>
    <property type="project" value="InterPro"/>
</dbReference>
<feature type="transmembrane region" description="Helical" evidence="6">
    <location>
        <begin position="260"/>
        <end position="282"/>
    </location>
</feature>
<gene>
    <name evidence="8" type="ORF">JQS43_15550</name>
</gene>
<comment type="similarity">
    <text evidence="2 6">Belongs to the cation transport ATPase (P-type) (TC 3.A.3) family. Type IB subfamily.</text>
</comment>
<dbReference type="InterPro" id="IPR023299">
    <property type="entry name" value="ATPase_P-typ_cyto_dom_N"/>
</dbReference>
<dbReference type="InterPro" id="IPR008250">
    <property type="entry name" value="ATPase_P-typ_transduc_dom_A_sf"/>
</dbReference>
<dbReference type="SUPFAM" id="SSF56784">
    <property type="entry name" value="HAD-like"/>
    <property type="match status" value="1"/>
</dbReference>
<feature type="transmembrane region" description="Helical" evidence="6">
    <location>
        <begin position="40"/>
        <end position="58"/>
    </location>
</feature>
<dbReference type="InterPro" id="IPR051014">
    <property type="entry name" value="Cation_Transport_ATPase_IB"/>
</dbReference>
<dbReference type="NCBIfam" id="TIGR01494">
    <property type="entry name" value="ATPase_P-type"/>
    <property type="match status" value="2"/>
</dbReference>
<keyword evidence="4 6" id="KW-1133">Transmembrane helix</keyword>
<keyword evidence="5 6" id="KW-0472">Membrane</keyword>
<accession>A0A895Y9X5</accession>
<dbReference type="InterPro" id="IPR001757">
    <property type="entry name" value="P_typ_ATPase"/>
</dbReference>
<dbReference type="Gene3D" id="3.40.1110.10">
    <property type="entry name" value="Calcium-transporting ATPase, cytoplasmic domain N"/>
    <property type="match status" value="1"/>
</dbReference>
<feature type="domain" description="P-type ATPase A" evidence="7">
    <location>
        <begin position="120"/>
        <end position="218"/>
    </location>
</feature>
<dbReference type="Pfam" id="PF00122">
    <property type="entry name" value="E1-E2_ATPase"/>
    <property type="match status" value="1"/>
</dbReference>
<dbReference type="KEGG" id="nhy:JQS43_15550"/>
<dbReference type="InterPro" id="IPR036412">
    <property type="entry name" value="HAD-like_sf"/>
</dbReference>
<dbReference type="Gene3D" id="3.40.50.1000">
    <property type="entry name" value="HAD superfamily/HAD-like"/>
    <property type="match status" value="1"/>
</dbReference>
<evidence type="ECO:0000256" key="6">
    <source>
        <dbReference type="RuleBase" id="RU362081"/>
    </source>
</evidence>
<dbReference type="GO" id="GO:0046872">
    <property type="term" value="F:metal ion binding"/>
    <property type="evidence" value="ECO:0007669"/>
    <property type="project" value="UniProtKB-KW"/>
</dbReference>
<keyword evidence="6" id="KW-0479">Metal-binding</keyword>
<dbReference type="SUPFAM" id="SSF81653">
    <property type="entry name" value="Calcium ATPase, transduction domain A"/>
    <property type="match status" value="1"/>
</dbReference>
<dbReference type="GO" id="GO:0016887">
    <property type="term" value="F:ATP hydrolysis activity"/>
    <property type="evidence" value="ECO:0007669"/>
    <property type="project" value="InterPro"/>
</dbReference>
<dbReference type="PROSITE" id="PS00154">
    <property type="entry name" value="ATPASE_E1_E2"/>
    <property type="match status" value="1"/>
</dbReference>
<sequence length="629" mass="63939">MAQRSPDQPTISWTLLALVGALLVLGGAGWLAGVPTGAEVLWAAATVVSLVPACYWVVRALRRGQTGVDAIAVLALAGSLAVGEYLAGAIVGLMLATGRTLEAYAERRAARDLSALVAHAPRSARRRTAEGAVEVVPLAQVSAGDRLLVAPGEVAPVDGVAEDPAVLDESVLTGESRPVERAVGEAVASGVINAGPGFGLLATATADQSTYAGIVELARAATAETAPAVRLADRYATWFLPASLLVAGLAWLLSGDPVRAVAVLVVATPCPLLLAVPIAIVAGMSRAARRGVVVRGGGTLERLGRAETLLLDKTGTLTGGRPELAETVPAPGVDGDRVLRAAAALEQLSPHVLATAIVQAAVARSLPLPVPTEVTEEPGAGIHGLVDGEPVRVGQLDGHPPPWAVALRHRAASDGSAIAWVSLDGGLAGGLRLRDPIRPDAAATVNRLRAAGLRRLIMVTGDRELVAEQVGRSVGVDEVVAGCTPADKVERVRQETRRGVTVMVGDGVNDAPALATADVGVAMGARGATVAAEVADAVMTVDELERLADTVAIAARTRRIATQSAAVGMALSLAAMAVAAFGQLPPAVGAVVQEGIDVVVILNALRALGGGWRPAASRAWRPGAPARSE</sequence>